<protein>
    <submittedName>
        <fullName evidence="1">Nucleoside/nucleotide kinase family protein</fullName>
    </submittedName>
</protein>
<sequence length="233" mass="25145">MTGADIPRAPGFAALAERAHRLAARGDRVVVGIAGTPGSGKSTVAAALVAALAETAPERVAHVPMDGFHLADVELDRLGRLDRKGAPDTYDPAGFGALLRRIHEEREHTVYAPSFDREIEQPVAGAVPVPPSTSLVVTEGNYLLLDRGAWRRARAELDEVWWCDVGPEERRRRLVARHRQFGKSAAAAARWVASVDEPNAEAVSHDVARADLVLPPTVVTEALARLEDRQGQP</sequence>
<dbReference type="NCBIfam" id="NF006743">
    <property type="entry name" value="PRK09270.1-2"/>
    <property type="match status" value="1"/>
</dbReference>
<reference evidence="1 2" key="1">
    <citation type="submission" date="2020-08" db="EMBL/GenBank/DDBJ databases">
        <title>Genome sequence of Phycicoccus endophyticus JCM 31784T.</title>
        <authorList>
            <person name="Hyun D.-W."/>
            <person name="Bae J.-W."/>
        </authorList>
    </citation>
    <scope>NUCLEOTIDE SEQUENCE [LARGE SCALE GENOMIC DNA]</scope>
    <source>
        <strain evidence="1 2">JCM 31784</strain>
    </source>
</reference>
<keyword evidence="2" id="KW-1185">Reference proteome</keyword>
<accession>A0A7G9R2A6</accession>
<organism evidence="1 2">
    <name type="scientific">Phycicoccus endophyticus</name>
    <dbReference type="NCBI Taxonomy" id="1690220"/>
    <lineage>
        <taxon>Bacteria</taxon>
        <taxon>Bacillati</taxon>
        <taxon>Actinomycetota</taxon>
        <taxon>Actinomycetes</taxon>
        <taxon>Micrococcales</taxon>
        <taxon>Intrasporangiaceae</taxon>
        <taxon>Phycicoccus</taxon>
    </lineage>
</organism>
<proteinExistence type="predicted"/>
<dbReference type="EMBL" id="CP060712">
    <property type="protein sequence ID" value="QNN49731.1"/>
    <property type="molecule type" value="Genomic_DNA"/>
</dbReference>
<keyword evidence="1" id="KW-0808">Transferase</keyword>
<dbReference type="AlphaFoldDB" id="A0A7G9R2A6"/>
<dbReference type="Gene3D" id="3.40.50.300">
    <property type="entry name" value="P-loop containing nucleotide triphosphate hydrolases"/>
    <property type="match status" value="2"/>
</dbReference>
<dbReference type="KEGG" id="pei:H9L10_01070"/>
<name>A0A7G9R2A6_9MICO</name>
<dbReference type="PANTHER" id="PTHR10285">
    <property type="entry name" value="URIDINE KINASE"/>
    <property type="match status" value="1"/>
</dbReference>
<evidence type="ECO:0000313" key="1">
    <source>
        <dbReference type="EMBL" id="QNN49731.1"/>
    </source>
</evidence>
<dbReference type="Proteomes" id="UP000515976">
    <property type="component" value="Chromosome"/>
</dbReference>
<keyword evidence="1" id="KW-0418">Kinase</keyword>
<dbReference type="GO" id="GO:0016301">
    <property type="term" value="F:kinase activity"/>
    <property type="evidence" value="ECO:0007669"/>
    <property type="project" value="UniProtKB-KW"/>
</dbReference>
<dbReference type="SUPFAM" id="SSF52540">
    <property type="entry name" value="P-loop containing nucleoside triphosphate hydrolases"/>
    <property type="match status" value="1"/>
</dbReference>
<evidence type="ECO:0000313" key="2">
    <source>
        <dbReference type="Proteomes" id="UP000515976"/>
    </source>
</evidence>
<dbReference type="Pfam" id="PF03308">
    <property type="entry name" value="MeaB"/>
    <property type="match status" value="1"/>
</dbReference>
<dbReference type="RefSeq" id="WP_166101562.1">
    <property type="nucleotide sequence ID" value="NZ_BMMY01000004.1"/>
</dbReference>
<dbReference type="InterPro" id="IPR027417">
    <property type="entry name" value="P-loop_NTPase"/>
</dbReference>
<gene>
    <name evidence="1" type="ORF">H9L10_01070</name>
</gene>